<evidence type="ECO:0000313" key="3">
    <source>
        <dbReference type="Proteomes" id="UP000075683"/>
    </source>
</evidence>
<dbReference type="OrthoDB" id="2364593at2"/>
<dbReference type="RefSeq" id="WP_061569268.1">
    <property type="nucleotide sequence ID" value="NZ_LQYT01000064.1"/>
</dbReference>
<name>A0A150LVN0_9BACI</name>
<gene>
    <name evidence="2" type="ORF">B4135_0179</name>
</gene>
<organism evidence="2 3">
    <name type="scientific">Caldibacillus debilis</name>
    <dbReference type="NCBI Taxonomy" id="301148"/>
    <lineage>
        <taxon>Bacteria</taxon>
        <taxon>Bacillati</taxon>
        <taxon>Bacillota</taxon>
        <taxon>Bacilli</taxon>
        <taxon>Bacillales</taxon>
        <taxon>Bacillaceae</taxon>
        <taxon>Caldibacillus</taxon>
    </lineage>
</organism>
<reference evidence="2 3" key="1">
    <citation type="submission" date="2016-01" db="EMBL/GenBank/DDBJ databases">
        <title>Draft Genome Sequences of Seven Thermophilic Sporeformers Isolated from Foods.</title>
        <authorList>
            <person name="Berendsen E.M."/>
            <person name="Wells-Bennik M.H."/>
            <person name="Krawcyk A.O."/>
            <person name="De Jong A."/>
            <person name="Holsappel S."/>
            <person name="Eijlander R.T."/>
            <person name="Kuipers O.P."/>
        </authorList>
    </citation>
    <scope>NUCLEOTIDE SEQUENCE [LARGE SCALE GENOMIC DNA]</scope>
    <source>
        <strain evidence="2 3">B4135</strain>
    </source>
</reference>
<feature type="compositionally biased region" description="Basic and acidic residues" evidence="1">
    <location>
        <begin position="152"/>
        <end position="162"/>
    </location>
</feature>
<dbReference type="STRING" id="301148.B4135_0179"/>
<comment type="caution">
    <text evidence="2">The sequence shown here is derived from an EMBL/GenBank/DDBJ whole genome shotgun (WGS) entry which is preliminary data.</text>
</comment>
<accession>A0A150LVN0</accession>
<dbReference type="SUPFAM" id="SSF48452">
    <property type="entry name" value="TPR-like"/>
    <property type="match status" value="1"/>
</dbReference>
<evidence type="ECO:0000313" key="2">
    <source>
        <dbReference type="EMBL" id="KYD16273.1"/>
    </source>
</evidence>
<dbReference type="InterPro" id="IPR011990">
    <property type="entry name" value="TPR-like_helical_dom_sf"/>
</dbReference>
<dbReference type="EMBL" id="LQYT01000064">
    <property type="protein sequence ID" value="KYD16273.1"/>
    <property type="molecule type" value="Genomic_DNA"/>
</dbReference>
<protein>
    <recommendedName>
        <fullName evidence="4">Tetratricopeptide repeat protein</fullName>
    </recommendedName>
</protein>
<evidence type="ECO:0008006" key="4">
    <source>
        <dbReference type="Google" id="ProtNLM"/>
    </source>
</evidence>
<dbReference type="Gene3D" id="1.25.40.10">
    <property type="entry name" value="Tetratricopeptide repeat domain"/>
    <property type="match status" value="1"/>
</dbReference>
<evidence type="ECO:0000256" key="1">
    <source>
        <dbReference type="SAM" id="MobiDB-lite"/>
    </source>
</evidence>
<feature type="region of interest" description="Disordered" evidence="1">
    <location>
        <begin position="142"/>
        <end position="162"/>
    </location>
</feature>
<sequence length="352" mass="39889">MDRHEKKGNVIPLPDLENRLLQRGMDYFAEGKYGEAATMFSEAKSIGGDNPVLYHALLAAYLKQGNDLAAEKIAEEMLAKKIGDEETLDIYLFILLHRGEYGKLQKLTASLLADGEMRADRKERFLALQKACQELAQRQPLPEETVSLSKKNKNEKYQRPSYNKKKDGLKAESIFGENRVEAIRQIADIGEEELPQLLPEILSYLADPERDPFVKTVLLHKLYSLHYTGTVKIAKFGRKTGLDLARYGPVDQVPFVRDVKGKIEERLEQSNPSLMEHALSLADRFFMAVYPLERDFRDAGIWCDAFIFTAESYLSSGLTGTGGTGDMPVPEDGDEEFRKAVEWILRAERCYV</sequence>
<dbReference type="Proteomes" id="UP000075683">
    <property type="component" value="Unassembled WGS sequence"/>
</dbReference>
<proteinExistence type="predicted"/>
<dbReference type="AlphaFoldDB" id="A0A150LVN0"/>